<dbReference type="SUPFAM" id="SSF52540">
    <property type="entry name" value="P-loop containing nucleoside triphosphate hydrolases"/>
    <property type="match status" value="1"/>
</dbReference>
<reference evidence="1 2" key="1">
    <citation type="submission" date="2015-11" db="EMBL/GenBank/DDBJ databases">
        <title>Genomic analysis of 38 Legionella species identifies large and diverse effector repertoires.</title>
        <authorList>
            <person name="Burstein D."/>
            <person name="Amaro F."/>
            <person name="Zusman T."/>
            <person name="Lifshitz Z."/>
            <person name="Cohen O."/>
            <person name="Gilbert J.A."/>
            <person name="Pupko T."/>
            <person name="Shuman H.A."/>
            <person name="Segal G."/>
        </authorList>
    </citation>
    <scope>NUCLEOTIDE SEQUENCE [LARGE SCALE GENOMIC DNA]</scope>
    <source>
        <strain evidence="1 2">ATCC 49508</strain>
    </source>
</reference>
<sequence>MHVVLLLGSSTAGKSSLCRELVLTHGWKSSSIDEVMGKIVNLSPTALKSLMVELLDKSGVLQNLQTLMTQEEMLTLCGTGVLTISKGSHQIKAHGFPNPSLPNLEDVLTKAGFMESEISKLAQGLRLVTKIDDPTERLYDEVFDRSNSGQSIVIDLVPNPDGSAKECLEYFQKRAQQYIEENPGETLTTSTVFAYCPMQKLSERIQERNRKANINNPMDKREGLFPFHQLATLVTADKLFDDSSEHVLSRNELFYIVNKHANTDKNGDSLFLENPFDPDVLKKTYEEKTQIVTTSDSVIKLELKDDTLELASDDVPRIGSKKTIEEYSNLANRFGFFENQERISLNIPKRIAFDAVINTAKGNPAVLANEFLEKLEKSKIFSKRVSTL</sequence>
<gene>
    <name evidence="1" type="ORF">Lwor_1791</name>
</gene>
<dbReference type="InterPro" id="IPR027417">
    <property type="entry name" value="P-loop_NTPase"/>
</dbReference>
<dbReference type="PATRIC" id="fig|45076.6.peg.1946"/>
<protein>
    <submittedName>
        <fullName evidence="1">Uncharacterized protein</fullName>
    </submittedName>
</protein>
<organism evidence="1 2">
    <name type="scientific">Legionella worsleiensis</name>
    <dbReference type="NCBI Taxonomy" id="45076"/>
    <lineage>
        <taxon>Bacteria</taxon>
        <taxon>Pseudomonadati</taxon>
        <taxon>Pseudomonadota</taxon>
        <taxon>Gammaproteobacteria</taxon>
        <taxon>Legionellales</taxon>
        <taxon>Legionellaceae</taxon>
        <taxon>Legionella</taxon>
    </lineage>
</organism>
<dbReference type="EMBL" id="LNZC01000022">
    <property type="protein sequence ID" value="KTD77909.1"/>
    <property type="molecule type" value="Genomic_DNA"/>
</dbReference>
<dbReference type="RefSeq" id="WP_058493579.1">
    <property type="nucleotide sequence ID" value="NZ_LNZC01000022.1"/>
</dbReference>
<comment type="caution">
    <text evidence="1">The sequence shown here is derived from an EMBL/GenBank/DDBJ whole genome shotgun (WGS) entry which is preliminary data.</text>
</comment>
<accession>A0A0W1A972</accession>
<dbReference type="Proteomes" id="UP000054662">
    <property type="component" value="Unassembled WGS sequence"/>
</dbReference>
<proteinExistence type="predicted"/>
<dbReference type="Gene3D" id="3.40.50.300">
    <property type="entry name" value="P-loop containing nucleotide triphosphate hydrolases"/>
    <property type="match status" value="1"/>
</dbReference>
<dbReference type="AlphaFoldDB" id="A0A0W1A972"/>
<evidence type="ECO:0000313" key="1">
    <source>
        <dbReference type="EMBL" id="KTD77909.1"/>
    </source>
</evidence>
<name>A0A0W1A972_9GAMM</name>
<keyword evidence="2" id="KW-1185">Reference proteome</keyword>
<evidence type="ECO:0000313" key="2">
    <source>
        <dbReference type="Proteomes" id="UP000054662"/>
    </source>
</evidence>